<keyword evidence="2" id="KW-1185">Reference proteome</keyword>
<dbReference type="OMA" id="IAMEDEM"/>
<dbReference type="OrthoDB" id="3262758at2759"/>
<dbReference type="AlphaFoldDB" id="A0A2H3DX60"/>
<reference evidence="2" key="1">
    <citation type="journal article" date="2017" name="Nat. Ecol. Evol.">
        <title>Genome expansion and lineage-specific genetic innovations in the forest pathogenic fungi Armillaria.</title>
        <authorList>
            <person name="Sipos G."/>
            <person name="Prasanna A.N."/>
            <person name="Walter M.C."/>
            <person name="O'Connor E."/>
            <person name="Balint B."/>
            <person name="Krizsan K."/>
            <person name="Kiss B."/>
            <person name="Hess J."/>
            <person name="Varga T."/>
            <person name="Slot J."/>
            <person name="Riley R."/>
            <person name="Boka B."/>
            <person name="Rigling D."/>
            <person name="Barry K."/>
            <person name="Lee J."/>
            <person name="Mihaltcheva S."/>
            <person name="LaButti K."/>
            <person name="Lipzen A."/>
            <person name="Waldron R."/>
            <person name="Moloney N.M."/>
            <person name="Sperisen C."/>
            <person name="Kredics L."/>
            <person name="Vagvoelgyi C."/>
            <person name="Patrignani A."/>
            <person name="Fitzpatrick D."/>
            <person name="Nagy I."/>
            <person name="Doyle S."/>
            <person name="Anderson J.B."/>
            <person name="Grigoriev I.V."/>
            <person name="Gueldener U."/>
            <person name="Muensterkoetter M."/>
            <person name="Nagy L.G."/>
        </authorList>
    </citation>
    <scope>NUCLEOTIDE SEQUENCE [LARGE SCALE GENOMIC DNA]</scope>
    <source>
        <strain evidence="2">Ar21-2</strain>
    </source>
</reference>
<proteinExistence type="predicted"/>
<sequence length="265" mass="30628">MVPLYHRRLILALRYLRYLLSLPEDYYAYLTLQKSLALRRSHLSSWFGDMQRVLARLAPTVHIDYDTLSEPIVTELIIAVERACLDSINDEINSKTKGAILRLAMRYIPGVHGLQPQQMTLARRAYLSVLIPAHRKALTCLFLSSHVLAVEVLRWSERYRPRIPRDWRLCRYCKIAMEDEMHCLLRCTIAPGLVELHGLFLADIHAACPMLGDAWNCLDDEDRLACLLQLPTLDSRLAQYVHHVLEIFRAAPVYVPPLSLWYTPL</sequence>
<organism evidence="1 2">
    <name type="scientific">Armillaria gallica</name>
    <name type="common">Bulbous honey fungus</name>
    <name type="synonym">Armillaria bulbosa</name>
    <dbReference type="NCBI Taxonomy" id="47427"/>
    <lineage>
        <taxon>Eukaryota</taxon>
        <taxon>Fungi</taxon>
        <taxon>Dikarya</taxon>
        <taxon>Basidiomycota</taxon>
        <taxon>Agaricomycotina</taxon>
        <taxon>Agaricomycetes</taxon>
        <taxon>Agaricomycetidae</taxon>
        <taxon>Agaricales</taxon>
        <taxon>Marasmiineae</taxon>
        <taxon>Physalacriaceae</taxon>
        <taxon>Armillaria</taxon>
    </lineage>
</organism>
<dbReference type="EMBL" id="KZ293647">
    <property type="protein sequence ID" value="PBK99811.1"/>
    <property type="molecule type" value="Genomic_DNA"/>
</dbReference>
<dbReference type="STRING" id="47427.A0A2H3DX60"/>
<dbReference type="Proteomes" id="UP000217790">
    <property type="component" value="Unassembled WGS sequence"/>
</dbReference>
<gene>
    <name evidence="1" type="ORF">ARMGADRAFT_1161404</name>
</gene>
<evidence type="ECO:0008006" key="3">
    <source>
        <dbReference type="Google" id="ProtNLM"/>
    </source>
</evidence>
<evidence type="ECO:0000313" key="2">
    <source>
        <dbReference type="Proteomes" id="UP000217790"/>
    </source>
</evidence>
<name>A0A2H3DX60_ARMGA</name>
<evidence type="ECO:0000313" key="1">
    <source>
        <dbReference type="EMBL" id="PBK99811.1"/>
    </source>
</evidence>
<protein>
    <recommendedName>
        <fullName evidence="3">Reverse transcriptase zinc-binding domain-containing protein</fullName>
    </recommendedName>
</protein>
<dbReference type="InParanoid" id="A0A2H3DX60"/>
<accession>A0A2H3DX60</accession>